<reference evidence="1 2" key="1">
    <citation type="submission" date="2020-09" db="EMBL/GenBank/DDBJ databases">
        <title>Genome sequences of type strains of Chitinophaga qingshengii and Chitinophaga varians.</title>
        <authorList>
            <person name="Kittiwongwattana C."/>
        </authorList>
    </citation>
    <scope>NUCLEOTIDE SEQUENCE [LARGE SCALE GENOMIC DNA]</scope>
    <source>
        <strain evidence="1 2">JCM 30026</strain>
    </source>
</reference>
<name>A0ABR7TS62_9BACT</name>
<protein>
    <submittedName>
        <fullName evidence="1">Uncharacterized protein</fullName>
    </submittedName>
</protein>
<proteinExistence type="predicted"/>
<dbReference type="Proteomes" id="UP000659124">
    <property type="component" value="Unassembled WGS sequence"/>
</dbReference>
<evidence type="ECO:0000313" key="2">
    <source>
        <dbReference type="Proteomes" id="UP000659124"/>
    </source>
</evidence>
<sequence>MQRNFLYLLLLCLLFSCRKKDTPTPVPEPVENNKLDAYGKALVKVEAAINELDFIGLKVSGNLDGYKNGSTCLACADVTTGITPEGYRQITLTFDPAKTCTDKYVRKGQLVLIYNEARGSLMIQLNNYYSNGVRIEGNYGFGYSNAHKVRNLVITNGVLKKEGSSFINFDAYRDIVWKAGELTPDNDDDNILEVQDAYYNLSIQDLGLLSVDVPETKPLLLKWGCYGATHYLPVAGVTTNKTPQGKFSYTNYGNGQCNSFPISEY</sequence>
<evidence type="ECO:0000313" key="1">
    <source>
        <dbReference type="EMBL" id="MBC9932306.1"/>
    </source>
</evidence>
<gene>
    <name evidence="1" type="ORF">ICL07_18110</name>
</gene>
<dbReference type="EMBL" id="JACVFC010000002">
    <property type="protein sequence ID" value="MBC9932306.1"/>
    <property type="molecule type" value="Genomic_DNA"/>
</dbReference>
<dbReference type="PROSITE" id="PS51257">
    <property type="entry name" value="PROKAR_LIPOPROTEIN"/>
    <property type="match status" value="1"/>
</dbReference>
<accession>A0ABR7TS62</accession>
<organism evidence="1 2">
    <name type="scientific">Chitinophaga qingshengii</name>
    <dbReference type="NCBI Taxonomy" id="1569794"/>
    <lineage>
        <taxon>Bacteria</taxon>
        <taxon>Pseudomonadati</taxon>
        <taxon>Bacteroidota</taxon>
        <taxon>Chitinophagia</taxon>
        <taxon>Chitinophagales</taxon>
        <taxon>Chitinophagaceae</taxon>
        <taxon>Chitinophaga</taxon>
    </lineage>
</organism>
<keyword evidence="2" id="KW-1185">Reference proteome</keyword>
<comment type="caution">
    <text evidence="1">The sequence shown here is derived from an EMBL/GenBank/DDBJ whole genome shotgun (WGS) entry which is preliminary data.</text>
</comment>
<dbReference type="RefSeq" id="WP_188089433.1">
    <property type="nucleotide sequence ID" value="NZ_JACVFC010000002.1"/>
</dbReference>